<evidence type="ECO:0000256" key="1">
    <source>
        <dbReference type="SAM" id="Phobius"/>
    </source>
</evidence>
<accession>A0ABY7W204</accession>
<dbReference type="EMBL" id="CP117812">
    <property type="protein sequence ID" value="WDE98994.1"/>
    <property type="molecule type" value="Genomic_DNA"/>
</dbReference>
<protein>
    <submittedName>
        <fullName evidence="2">DUF4345 family protein</fullName>
    </submittedName>
</protein>
<feature type="transmembrane region" description="Helical" evidence="1">
    <location>
        <begin position="7"/>
        <end position="26"/>
    </location>
</feature>
<evidence type="ECO:0000313" key="3">
    <source>
        <dbReference type="Proteomes" id="UP001214250"/>
    </source>
</evidence>
<feature type="transmembrane region" description="Helical" evidence="1">
    <location>
        <begin position="46"/>
        <end position="67"/>
    </location>
</feature>
<gene>
    <name evidence="2" type="ORF">PQO03_14240</name>
</gene>
<proteinExistence type="predicted"/>
<keyword evidence="1" id="KW-0812">Transmembrane</keyword>
<dbReference type="RefSeq" id="WP_274153857.1">
    <property type="nucleotide sequence ID" value="NZ_CP117812.1"/>
</dbReference>
<sequence length="127" mass="14064">MKTKIARFSLLMIATIYLCFGIMFFVDPASFSKGLGFVNLSPEALIEIRAIYGGLEVAIGLGIIFLLKKEPITAAYISLISFIGFAGGRIIGVALAGFLGWHHYYLILEITLGLLSWWSLLQFKSRK</sequence>
<dbReference type="Pfam" id="PF14248">
    <property type="entry name" value="DUF4345"/>
    <property type="match status" value="1"/>
</dbReference>
<feature type="transmembrane region" description="Helical" evidence="1">
    <location>
        <begin position="74"/>
        <end position="98"/>
    </location>
</feature>
<evidence type="ECO:0000313" key="2">
    <source>
        <dbReference type="EMBL" id="WDE98994.1"/>
    </source>
</evidence>
<reference evidence="2 3" key="1">
    <citation type="submission" date="2023-02" db="EMBL/GenBank/DDBJ databases">
        <title>Genome sequence of Lentisphaera profundi SAORIC-696.</title>
        <authorList>
            <person name="Kim e."/>
            <person name="Cho J.-C."/>
            <person name="Choi A."/>
            <person name="Kang I."/>
        </authorList>
    </citation>
    <scope>NUCLEOTIDE SEQUENCE [LARGE SCALE GENOMIC DNA]</scope>
    <source>
        <strain evidence="2 3">SAORIC-696</strain>
    </source>
</reference>
<feature type="transmembrane region" description="Helical" evidence="1">
    <location>
        <begin position="104"/>
        <end position="121"/>
    </location>
</feature>
<name>A0ABY7W204_9BACT</name>
<keyword evidence="1" id="KW-0472">Membrane</keyword>
<organism evidence="2 3">
    <name type="scientific">Lentisphaera profundi</name>
    <dbReference type="NCBI Taxonomy" id="1658616"/>
    <lineage>
        <taxon>Bacteria</taxon>
        <taxon>Pseudomonadati</taxon>
        <taxon>Lentisphaerota</taxon>
        <taxon>Lentisphaeria</taxon>
        <taxon>Lentisphaerales</taxon>
        <taxon>Lentisphaeraceae</taxon>
        <taxon>Lentisphaera</taxon>
    </lineage>
</organism>
<keyword evidence="1" id="KW-1133">Transmembrane helix</keyword>
<dbReference type="Proteomes" id="UP001214250">
    <property type="component" value="Chromosome 2"/>
</dbReference>
<dbReference type="InterPro" id="IPR025597">
    <property type="entry name" value="DUF4345"/>
</dbReference>
<keyword evidence="3" id="KW-1185">Reference proteome</keyword>